<name>A0A7Y9LAN6_9ACTN</name>
<dbReference type="EMBL" id="JACCBU010000001">
    <property type="protein sequence ID" value="NYE69973.1"/>
    <property type="molecule type" value="Genomic_DNA"/>
</dbReference>
<dbReference type="InterPro" id="IPR021491">
    <property type="entry name" value="DUF3145"/>
</dbReference>
<protein>
    <recommendedName>
        <fullName evidence="3">DUF3145 domain-containing protein</fullName>
    </recommendedName>
</protein>
<evidence type="ECO:0008006" key="3">
    <source>
        <dbReference type="Google" id="ProtNLM"/>
    </source>
</evidence>
<reference evidence="1 2" key="1">
    <citation type="submission" date="2020-07" db="EMBL/GenBank/DDBJ databases">
        <title>Sequencing the genomes of 1000 actinobacteria strains.</title>
        <authorList>
            <person name="Klenk H.-P."/>
        </authorList>
    </citation>
    <scope>NUCLEOTIDE SEQUENCE [LARGE SCALE GENOMIC DNA]</scope>
    <source>
        <strain evidence="1 2">DSM 22083</strain>
    </source>
</reference>
<proteinExistence type="predicted"/>
<gene>
    <name evidence="1" type="ORF">BKA15_001302</name>
</gene>
<evidence type="ECO:0000313" key="2">
    <source>
        <dbReference type="Proteomes" id="UP000569914"/>
    </source>
</evidence>
<comment type="caution">
    <text evidence="1">The sequence shown here is derived from an EMBL/GenBank/DDBJ whole genome shotgun (WGS) entry which is preliminary data.</text>
</comment>
<evidence type="ECO:0000313" key="1">
    <source>
        <dbReference type="EMBL" id="NYE69973.1"/>
    </source>
</evidence>
<dbReference type="Proteomes" id="UP000569914">
    <property type="component" value="Unassembled WGS sequence"/>
</dbReference>
<keyword evidence="2" id="KW-1185">Reference proteome</keyword>
<accession>A0A7Y9LAN6</accession>
<dbReference type="Pfam" id="PF11343">
    <property type="entry name" value="DUF3145"/>
    <property type="match status" value="1"/>
</dbReference>
<dbReference type="AlphaFoldDB" id="A0A7Y9LAN6"/>
<sequence length="135" mass="15140">MPVRLDWIPQPVERASYRTEYSWTGPAGTAGKLASAIKGWQRLRFEVTEEATAASEAERYSYTPTLGIFHAITGIHGDIMIPEDRIRHAMATASLGRRDLTAVLDELLGKDWDSELEPFRYAGDGAPVRWLHEVV</sequence>
<organism evidence="1 2">
    <name type="scientific">Microlunatus parietis</name>
    <dbReference type="NCBI Taxonomy" id="682979"/>
    <lineage>
        <taxon>Bacteria</taxon>
        <taxon>Bacillati</taxon>
        <taxon>Actinomycetota</taxon>
        <taxon>Actinomycetes</taxon>
        <taxon>Propionibacteriales</taxon>
        <taxon>Propionibacteriaceae</taxon>
        <taxon>Microlunatus</taxon>
    </lineage>
</organism>